<evidence type="ECO:0000256" key="10">
    <source>
        <dbReference type="RuleBase" id="RU004504"/>
    </source>
</evidence>
<dbReference type="Pfam" id="PF00266">
    <property type="entry name" value="Aminotran_5"/>
    <property type="match status" value="1"/>
</dbReference>
<name>A0A432CQ66_9FLAO</name>
<dbReference type="GO" id="GO:0051536">
    <property type="term" value="F:iron-sulfur cluster binding"/>
    <property type="evidence" value="ECO:0007669"/>
    <property type="project" value="UniProtKB-KW"/>
</dbReference>
<dbReference type="EMBL" id="RYDJ01000002">
    <property type="protein sequence ID" value="RTZ07036.1"/>
    <property type="molecule type" value="Genomic_DNA"/>
</dbReference>
<evidence type="ECO:0000313" key="13">
    <source>
        <dbReference type="Proteomes" id="UP000280825"/>
    </source>
</evidence>
<evidence type="ECO:0000256" key="6">
    <source>
        <dbReference type="ARBA" id="ARBA00022898"/>
    </source>
</evidence>
<dbReference type="PIRSF" id="PIRSF005572">
    <property type="entry name" value="NifS"/>
    <property type="match status" value="1"/>
</dbReference>
<keyword evidence="8" id="KW-0411">Iron-sulfur</keyword>
<comment type="cofactor">
    <cofactor evidence="1 10">
        <name>pyridoxal 5'-phosphate</name>
        <dbReference type="ChEBI" id="CHEBI:597326"/>
    </cofactor>
</comment>
<evidence type="ECO:0000256" key="5">
    <source>
        <dbReference type="ARBA" id="ARBA00022723"/>
    </source>
</evidence>
<dbReference type="Gene3D" id="3.90.1150.10">
    <property type="entry name" value="Aspartate Aminotransferase, domain 1"/>
    <property type="match status" value="1"/>
</dbReference>
<evidence type="ECO:0000256" key="8">
    <source>
        <dbReference type="ARBA" id="ARBA00023014"/>
    </source>
</evidence>
<reference evidence="12 13" key="1">
    <citation type="submission" date="2018-12" db="EMBL/GenBank/DDBJ databases">
        <title>Flavobacterium sp. nov., isolated from glacier ice.</title>
        <authorList>
            <person name="Liu Q."/>
            <person name="Xin Y.-H."/>
        </authorList>
    </citation>
    <scope>NUCLEOTIDE SEQUENCE [LARGE SCALE GENOMIC DNA]</scope>
    <source>
        <strain evidence="12 13">RB1N8</strain>
    </source>
</reference>
<comment type="similarity">
    <text evidence="2">Belongs to the class-V pyridoxal-phosphate-dependent aminotransferase family. NifS/IscS subfamily.</text>
</comment>
<keyword evidence="6" id="KW-0663">Pyridoxal phosphate</keyword>
<accession>A0A432CQ66</accession>
<proteinExistence type="inferred from homology"/>
<dbReference type="InterPro" id="IPR015421">
    <property type="entry name" value="PyrdxlP-dep_Trfase_major"/>
</dbReference>
<dbReference type="InterPro" id="IPR015422">
    <property type="entry name" value="PyrdxlP-dep_Trfase_small"/>
</dbReference>
<evidence type="ECO:0000256" key="3">
    <source>
        <dbReference type="ARBA" id="ARBA00012239"/>
    </source>
</evidence>
<dbReference type="Gene3D" id="3.40.640.10">
    <property type="entry name" value="Type I PLP-dependent aspartate aminotransferase-like (Major domain)"/>
    <property type="match status" value="1"/>
</dbReference>
<dbReference type="RefSeq" id="WP_126561546.1">
    <property type="nucleotide sequence ID" value="NZ_RYDJ01000002.1"/>
</dbReference>
<keyword evidence="4" id="KW-0808">Transferase</keyword>
<dbReference type="GO" id="GO:0031071">
    <property type="term" value="F:cysteine desulfurase activity"/>
    <property type="evidence" value="ECO:0007669"/>
    <property type="project" value="UniProtKB-EC"/>
</dbReference>
<evidence type="ECO:0000256" key="2">
    <source>
        <dbReference type="ARBA" id="ARBA00006490"/>
    </source>
</evidence>
<protein>
    <recommendedName>
        <fullName evidence="3">cysteine desulfurase</fullName>
        <ecNumber evidence="3">2.8.1.7</ecNumber>
    </recommendedName>
</protein>
<comment type="caution">
    <text evidence="12">The sequence shown here is derived from an EMBL/GenBank/DDBJ whole genome shotgun (WGS) entry which is preliminary data.</text>
</comment>
<evidence type="ECO:0000256" key="1">
    <source>
        <dbReference type="ARBA" id="ARBA00001933"/>
    </source>
</evidence>
<dbReference type="InterPro" id="IPR000192">
    <property type="entry name" value="Aminotrans_V_dom"/>
</dbReference>
<feature type="domain" description="Aminotransferase class V" evidence="11">
    <location>
        <begin position="8"/>
        <end position="364"/>
    </location>
</feature>
<dbReference type="SUPFAM" id="SSF53383">
    <property type="entry name" value="PLP-dependent transferases"/>
    <property type="match status" value="1"/>
</dbReference>
<evidence type="ECO:0000256" key="7">
    <source>
        <dbReference type="ARBA" id="ARBA00023004"/>
    </source>
</evidence>
<evidence type="ECO:0000313" key="12">
    <source>
        <dbReference type="EMBL" id="RTZ07036.1"/>
    </source>
</evidence>
<dbReference type="PANTHER" id="PTHR11601">
    <property type="entry name" value="CYSTEINE DESULFURYLASE FAMILY MEMBER"/>
    <property type="match status" value="1"/>
</dbReference>
<dbReference type="InterPro" id="IPR020578">
    <property type="entry name" value="Aminotrans_V_PyrdxlP_BS"/>
</dbReference>
<dbReference type="AlphaFoldDB" id="A0A432CQ66"/>
<keyword evidence="13" id="KW-1185">Reference proteome</keyword>
<dbReference type="GO" id="GO:0046872">
    <property type="term" value="F:metal ion binding"/>
    <property type="evidence" value="ECO:0007669"/>
    <property type="project" value="UniProtKB-KW"/>
</dbReference>
<dbReference type="PROSITE" id="PS00595">
    <property type="entry name" value="AA_TRANSFER_CLASS_5"/>
    <property type="match status" value="1"/>
</dbReference>
<evidence type="ECO:0000256" key="9">
    <source>
        <dbReference type="ARBA" id="ARBA00050776"/>
    </source>
</evidence>
<organism evidence="12 13">
    <name type="scientific">Flavobacterium bomense</name>
    <dbReference type="NCBI Taxonomy" id="2497483"/>
    <lineage>
        <taxon>Bacteria</taxon>
        <taxon>Pseudomonadati</taxon>
        <taxon>Bacteroidota</taxon>
        <taxon>Flavobacteriia</taxon>
        <taxon>Flavobacteriales</taxon>
        <taxon>Flavobacteriaceae</taxon>
        <taxon>Flavobacterium</taxon>
    </lineage>
</organism>
<dbReference type="Proteomes" id="UP000280825">
    <property type="component" value="Unassembled WGS sequence"/>
</dbReference>
<evidence type="ECO:0000256" key="4">
    <source>
        <dbReference type="ARBA" id="ARBA00022679"/>
    </source>
</evidence>
<sequence length="379" mass="41141">MTLIQEKIYLDNNATTRIDDRVLDAMLPYFTNFYANANSSHLAGLTVKEAVEQARWQTAELIQAKPNDIIFTSGATEAINLAIKGLANEKRKHIVTVITEHEAVLDTCLHLETIGYKISYLGVNKDGILDLDLLTASVTEETALVIVMMANNETGTLQDIKKIGEIAKSKEAYFLCDATQAIGKIPINVVDLGIDLLSLSAHKFYGPKGIGALFVSKKIKAKLTGQITGGGQQNSKRSGTLNVPGIIGLGKACEIASLEMEKDRDRITIMRDLLERELLKIPASFVNGSQTNRLYNTTNICFRGVNSENLILALQNISVSNGSACSAVTSEPSHVLKALGLTNENALSSIRFSLGKFTTLAEIELTIATVSELTRLLKS</sequence>
<dbReference type="PANTHER" id="PTHR11601:SF34">
    <property type="entry name" value="CYSTEINE DESULFURASE"/>
    <property type="match status" value="1"/>
</dbReference>
<dbReference type="InterPro" id="IPR015424">
    <property type="entry name" value="PyrdxlP-dep_Trfase"/>
</dbReference>
<dbReference type="EC" id="2.8.1.7" evidence="3"/>
<comment type="catalytic activity">
    <reaction evidence="9">
        <text>(sulfur carrier)-H + L-cysteine = (sulfur carrier)-SH + L-alanine</text>
        <dbReference type="Rhea" id="RHEA:43892"/>
        <dbReference type="Rhea" id="RHEA-COMP:14737"/>
        <dbReference type="Rhea" id="RHEA-COMP:14739"/>
        <dbReference type="ChEBI" id="CHEBI:29917"/>
        <dbReference type="ChEBI" id="CHEBI:35235"/>
        <dbReference type="ChEBI" id="CHEBI:57972"/>
        <dbReference type="ChEBI" id="CHEBI:64428"/>
        <dbReference type="EC" id="2.8.1.7"/>
    </reaction>
</comment>
<keyword evidence="5" id="KW-0479">Metal-binding</keyword>
<evidence type="ECO:0000259" key="11">
    <source>
        <dbReference type="Pfam" id="PF00266"/>
    </source>
</evidence>
<dbReference type="InterPro" id="IPR016454">
    <property type="entry name" value="Cysteine_dSase"/>
</dbReference>
<keyword evidence="7" id="KW-0408">Iron</keyword>
<gene>
    <name evidence="12" type="ORF">EKL98_03260</name>
</gene>